<sequence>MALELDGGLTLAMRSTDIERSIEWYQRVLGFTLLYRAEEMAWCELQTGVARVNLGFSESESVGADGGAIPTWGVTDIVAAKASIAAHGVRTDGDIQHIPGMVKLLTFYDPDGNAMMFYQTDGAPA</sequence>
<dbReference type="SUPFAM" id="SSF54593">
    <property type="entry name" value="Glyoxalase/Bleomycin resistance protein/Dihydroxybiphenyl dioxygenase"/>
    <property type="match status" value="1"/>
</dbReference>
<gene>
    <name evidence="2" type="ORF">KK488_19600</name>
</gene>
<dbReference type="CDD" id="cd06587">
    <property type="entry name" value="VOC"/>
    <property type="match status" value="1"/>
</dbReference>
<dbReference type="InterPro" id="IPR004360">
    <property type="entry name" value="Glyas_Fos-R_dOase_dom"/>
</dbReference>
<dbReference type="Gene3D" id="3.10.180.10">
    <property type="entry name" value="2,3-Dihydroxybiphenyl 1,2-Dioxygenase, domain 1"/>
    <property type="match status" value="1"/>
</dbReference>
<dbReference type="PROSITE" id="PS51819">
    <property type="entry name" value="VOC"/>
    <property type="match status" value="1"/>
</dbReference>
<dbReference type="Proteomes" id="UP001138757">
    <property type="component" value="Unassembled WGS sequence"/>
</dbReference>
<keyword evidence="3" id="KW-1185">Reference proteome</keyword>
<organism evidence="2 3">
    <name type="scientific">Sphingobium nicotianae</name>
    <dbReference type="NCBI Taxonomy" id="2782607"/>
    <lineage>
        <taxon>Bacteria</taxon>
        <taxon>Pseudomonadati</taxon>
        <taxon>Pseudomonadota</taxon>
        <taxon>Alphaproteobacteria</taxon>
        <taxon>Sphingomonadales</taxon>
        <taxon>Sphingomonadaceae</taxon>
        <taxon>Sphingobium</taxon>
    </lineage>
</organism>
<dbReference type="AlphaFoldDB" id="A0A9X1DFB1"/>
<proteinExistence type="predicted"/>
<feature type="domain" description="VOC" evidence="1">
    <location>
        <begin position="7"/>
        <end position="120"/>
    </location>
</feature>
<evidence type="ECO:0000313" key="3">
    <source>
        <dbReference type="Proteomes" id="UP001138757"/>
    </source>
</evidence>
<dbReference type="RefSeq" id="WP_214625414.1">
    <property type="nucleotide sequence ID" value="NZ_JAHGAW010000015.1"/>
</dbReference>
<accession>A0A9X1DFB1</accession>
<reference evidence="2" key="1">
    <citation type="submission" date="2021-05" db="EMBL/GenBank/DDBJ databases">
        <title>Genome of Sphingobium sp. strain.</title>
        <authorList>
            <person name="Fan R."/>
        </authorList>
    </citation>
    <scope>NUCLEOTIDE SEQUENCE</scope>
    <source>
        <strain evidence="2">H33</strain>
    </source>
</reference>
<dbReference type="EMBL" id="JAHGAW010000015">
    <property type="protein sequence ID" value="MBT2189160.1"/>
    <property type="molecule type" value="Genomic_DNA"/>
</dbReference>
<evidence type="ECO:0000259" key="1">
    <source>
        <dbReference type="PROSITE" id="PS51819"/>
    </source>
</evidence>
<comment type="caution">
    <text evidence="2">The sequence shown here is derived from an EMBL/GenBank/DDBJ whole genome shotgun (WGS) entry which is preliminary data.</text>
</comment>
<dbReference type="InterPro" id="IPR029068">
    <property type="entry name" value="Glyas_Bleomycin-R_OHBP_Dase"/>
</dbReference>
<dbReference type="Pfam" id="PF00903">
    <property type="entry name" value="Glyoxalase"/>
    <property type="match status" value="1"/>
</dbReference>
<protein>
    <submittedName>
        <fullName evidence="2">VOC family protein</fullName>
    </submittedName>
</protein>
<name>A0A9X1DFB1_9SPHN</name>
<evidence type="ECO:0000313" key="2">
    <source>
        <dbReference type="EMBL" id="MBT2189160.1"/>
    </source>
</evidence>
<dbReference type="InterPro" id="IPR037523">
    <property type="entry name" value="VOC_core"/>
</dbReference>